<dbReference type="GO" id="GO:0009001">
    <property type="term" value="F:serine O-acetyltransferase activity"/>
    <property type="evidence" value="ECO:0007669"/>
    <property type="project" value="UniProtKB-EC"/>
</dbReference>
<dbReference type="GO" id="GO:0006535">
    <property type="term" value="P:cysteine biosynthetic process from serine"/>
    <property type="evidence" value="ECO:0007669"/>
    <property type="project" value="InterPro"/>
</dbReference>
<dbReference type="HOGENOM" id="CLU_051638_10_1_1"/>
<dbReference type="PIRSF" id="PIRSF000441">
    <property type="entry name" value="CysE"/>
    <property type="match status" value="1"/>
</dbReference>
<dbReference type="InterPro" id="IPR011004">
    <property type="entry name" value="Trimer_LpxA-like_sf"/>
</dbReference>
<dbReference type="eggNOG" id="KOG4750">
    <property type="taxonomic scope" value="Eukaryota"/>
</dbReference>
<dbReference type="Pfam" id="PF00132">
    <property type="entry name" value="Hexapep"/>
    <property type="match status" value="1"/>
</dbReference>
<organism evidence="8 9">
    <name type="scientific">Emiliania huxleyi (strain CCMP1516)</name>
    <dbReference type="NCBI Taxonomy" id="280463"/>
    <lineage>
        <taxon>Eukaryota</taxon>
        <taxon>Haptista</taxon>
        <taxon>Haptophyta</taxon>
        <taxon>Prymnesiophyceae</taxon>
        <taxon>Isochrysidales</taxon>
        <taxon>Noelaerhabdaceae</taxon>
        <taxon>Emiliania</taxon>
    </lineage>
</organism>
<dbReference type="EnsemblProtists" id="EOD14063">
    <property type="protein sequence ID" value="EOD14063"/>
    <property type="gene ID" value="EMIHUDRAFT_56234"/>
</dbReference>
<dbReference type="EC" id="2.3.1.30" evidence="3"/>
<dbReference type="InterPro" id="IPR005881">
    <property type="entry name" value="Ser_O-AcTrfase"/>
</dbReference>
<evidence type="ECO:0000259" key="7">
    <source>
        <dbReference type="Pfam" id="PF06426"/>
    </source>
</evidence>
<keyword evidence="9" id="KW-1185">Reference proteome</keyword>
<dbReference type="InterPro" id="IPR010493">
    <property type="entry name" value="Ser_AcTrfase_N"/>
</dbReference>
<keyword evidence="5" id="KW-0808">Transferase</keyword>
<dbReference type="Gene3D" id="2.160.10.10">
    <property type="entry name" value="Hexapeptide repeat proteins"/>
    <property type="match status" value="1"/>
</dbReference>
<dbReference type="InterPro" id="IPR018357">
    <property type="entry name" value="Hexapep_transf_CS"/>
</dbReference>
<keyword evidence="4" id="KW-0028">Amino-acid biosynthesis</keyword>
<dbReference type="AlphaFoldDB" id="A0A0D3IS28"/>
<evidence type="ECO:0000256" key="2">
    <source>
        <dbReference type="ARBA" id="ARBA00007274"/>
    </source>
</evidence>
<evidence type="ECO:0000256" key="3">
    <source>
        <dbReference type="ARBA" id="ARBA00013266"/>
    </source>
</evidence>
<feature type="domain" description="Serine acetyltransferase N-terminal" evidence="7">
    <location>
        <begin position="3"/>
        <end position="35"/>
    </location>
</feature>
<dbReference type="InterPro" id="IPR045304">
    <property type="entry name" value="LbH_SAT"/>
</dbReference>
<dbReference type="STRING" id="2903.R1BV78"/>
<evidence type="ECO:0000313" key="9">
    <source>
        <dbReference type="Proteomes" id="UP000013827"/>
    </source>
</evidence>
<evidence type="ECO:0000256" key="5">
    <source>
        <dbReference type="ARBA" id="ARBA00022679"/>
    </source>
</evidence>
<dbReference type="Proteomes" id="UP000013827">
    <property type="component" value="Unassembled WGS sequence"/>
</dbReference>
<dbReference type="InterPro" id="IPR001451">
    <property type="entry name" value="Hexapep"/>
</dbReference>
<dbReference type="PANTHER" id="PTHR42811">
    <property type="entry name" value="SERINE ACETYLTRANSFERASE"/>
    <property type="match status" value="1"/>
</dbReference>
<dbReference type="Gene3D" id="1.10.3130.10">
    <property type="entry name" value="serine acetyltransferase, domain 1"/>
    <property type="match status" value="1"/>
</dbReference>
<reference evidence="9" key="1">
    <citation type="journal article" date="2013" name="Nature">
        <title>Pan genome of the phytoplankton Emiliania underpins its global distribution.</title>
        <authorList>
            <person name="Read B.A."/>
            <person name="Kegel J."/>
            <person name="Klute M.J."/>
            <person name="Kuo A."/>
            <person name="Lefebvre S.C."/>
            <person name="Maumus F."/>
            <person name="Mayer C."/>
            <person name="Miller J."/>
            <person name="Monier A."/>
            <person name="Salamov A."/>
            <person name="Young J."/>
            <person name="Aguilar M."/>
            <person name="Claverie J.M."/>
            <person name="Frickenhaus S."/>
            <person name="Gonzalez K."/>
            <person name="Herman E.K."/>
            <person name="Lin Y.C."/>
            <person name="Napier J."/>
            <person name="Ogata H."/>
            <person name="Sarno A.F."/>
            <person name="Shmutz J."/>
            <person name="Schroeder D."/>
            <person name="de Vargas C."/>
            <person name="Verret F."/>
            <person name="von Dassow P."/>
            <person name="Valentin K."/>
            <person name="Van de Peer Y."/>
            <person name="Wheeler G."/>
            <person name="Dacks J.B."/>
            <person name="Delwiche C.F."/>
            <person name="Dyhrman S.T."/>
            <person name="Glockner G."/>
            <person name="John U."/>
            <person name="Richards T."/>
            <person name="Worden A.Z."/>
            <person name="Zhang X."/>
            <person name="Grigoriev I.V."/>
            <person name="Allen A.E."/>
            <person name="Bidle K."/>
            <person name="Borodovsky M."/>
            <person name="Bowler C."/>
            <person name="Brownlee C."/>
            <person name="Cock J.M."/>
            <person name="Elias M."/>
            <person name="Gladyshev V.N."/>
            <person name="Groth M."/>
            <person name="Guda C."/>
            <person name="Hadaegh A."/>
            <person name="Iglesias-Rodriguez M.D."/>
            <person name="Jenkins J."/>
            <person name="Jones B.M."/>
            <person name="Lawson T."/>
            <person name="Leese F."/>
            <person name="Lindquist E."/>
            <person name="Lobanov A."/>
            <person name="Lomsadze A."/>
            <person name="Malik S.B."/>
            <person name="Marsh M.E."/>
            <person name="Mackinder L."/>
            <person name="Mock T."/>
            <person name="Mueller-Roeber B."/>
            <person name="Pagarete A."/>
            <person name="Parker M."/>
            <person name="Probert I."/>
            <person name="Quesneville H."/>
            <person name="Raines C."/>
            <person name="Rensing S.A."/>
            <person name="Riano-Pachon D.M."/>
            <person name="Richier S."/>
            <person name="Rokitta S."/>
            <person name="Shiraiwa Y."/>
            <person name="Soanes D.M."/>
            <person name="van der Giezen M."/>
            <person name="Wahlund T.M."/>
            <person name="Williams B."/>
            <person name="Wilson W."/>
            <person name="Wolfe G."/>
            <person name="Wurch L.L."/>
        </authorList>
    </citation>
    <scope>NUCLEOTIDE SEQUENCE</scope>
</reference>
<dbReference type="InterPro" id="IPR042122">
    <property type="entry name" value="Ser_AcTrfase_N_sf"/>
</dbReference>
<dbReference type="PROSITE" id="PS00101">
    <property type="entry name" value="HEXAPEP_TRANSFERASES"/>
    <property type="match status" value="1"/>
</dbReference>
<dbReference type="UniPathway" id="UPA00136">
    <property type="reaction ID" value="UER00199"/>
</dbReference>
<proteinExistence type="inferred from homology"/>
<accession>A0A0D3IS28</accession>
<evidence type="ECO:0000256" key="6">
    <source>
        <dbReference type="ARBA" id="ARBA00023315"/>
    </source>
</evidence>
<dbReference type="KEGG" id="ehx:EMIHUDRAFT_56234"/>
<evidence type="ECO:0000256" key="4">
    <source>
        <dbReference type="ARBA" id="ARBA00022605"/>
    </source>
</evidence>
<keyword evidence="6" id="KW-0012">Acyltransferase</keyword>
<dbReference type="SUPFAM" id="SSF51161">
    <property type="entry name" value="Trimeric LpxA-like enzymes"/>
    <property type="match status" value="1"/>
</dbReference>
<evidence type="ECO:0000313" key="8">
    <source>
        <dbReference type="EnsemblProtists" id="EOD14063"/>
    </source>
</evidence>
<dbReference type="OMA" id="ANCIVLE"/>
<sequence length="177" mass="18316">MLRCVVCDLYKILDVDPAATGLLQPLLYFKGFHALTLHRVAHHLWARDDGPADRFAALRLQSHARTARLLTHTHTHPRRAPLPAPAGPGVMLDHASGVVIGGTAVVGSDVYMLHGVTLGATGKPMHGAKRHPTIADSVTLGAGATVLGDILVGSGVTVGASAVVTRAVPEGSTVVGV</sequence>
<dbReference type="PaxDb" id="2903-EOD14063"/>
<name>A0A0D3IS28_EMIH1</name>
<dbReference type="CDD" id="cd03354">
    <property type="entry name" value="LbH_SAT"/>
    <property type="match status" value="1"/>
</dbReference>
<dbReference type="GO" id="GO:0005737">
    <property type="term" value="C:cytoplasm"/>
    <property type="evidence" value="ECO:0007669"/>
    <property type="project" value="InterPro"/>
</dbReference>
<comment type="similarity">
    <text evidence="2">Belongs to the transferase hexapeptide repeat family.</text>
</comment>
<protein>
    <recommendedName>
        <fullName evidence="3">serine O-acetyltransferase</fullName>
        <ecNumber evidence="3">2.3.1.30</ecNumber>
    </recommendedName>
</protein>
<reference evidence="8" key="2">
    <citation type="submission" date="2024-10" db="UniProtKB">
        <authorList>
            <consortium name="EnsemblProtists"/>
        </authorList>
    </citation>
    <scope>IDENTIFICATION</scope>
</reference>
<dbReference type="Pfam" id="PF06426">
    <property type="entry name" value="SATase_N"/>
    <property type="match status" value="1"/>
</dbReference>
<evidence type="ECO:0000256" key="1">
    <source>
        <dbReference type="ARBA" id="ARBA00004876"/>
    </source>
</evidence>
<comment type="pathway">
    <text evidence="1">Amino-acid biosynthesis; L-cysteine biosynthesis; L-cysteine from L-serine: step 1/2.</text>
</comment>